<proteinExistence type="predicted"/>
<dbReference type="STRING" id="768671.ThimaDRAFT_0455"/>
<evidence type="ECO:0000313" key="3">
    <source>
        <dbReference type="Proteomes" id="UP000005459"/>
    </source>
</evidence>
<dbReference type="eggNOG" id="COG0438">
    <property type="taxonomic scope" value="Bacteria"/>
</dbReference>
<gene>
    <name evidence="2" type="ORF">ThimaDRAFT_0455</name>
</gene>
<dbReference type="SUPFAM" id="SSF53756">
    <property type="entry name" value="UDP-Glycosyltransferase/glycogen phosphorylase"/>
    <property type="match status" value="1"/>
</dbReference>
<evidence type="ECO:0000259" key="1">
    <source>
        <dbReference type="Pfam" id="PF00534"/>
    </source>
</evidence>
<feature type="domain" description="Glycosyl transferase family 1" evidence="1">
    <location>
        <begin position="168"/>
        <end position="313"/>
    </location>
</feature>
<dbReference type="Gene3D" id="3.40.50.2000">
    <property type="entry name" value="Glycogen Phosphorylase B"/>
    <property type="match status" value="2"/>
</dbReference>
<dbReference type="Pfam" id="PF00534">
    <property type="entry name" value="Glycos_transf_1"/>
    <property type="match status" value="1"/>
</dbReference>
<dbReference type="InterPro" id="IPR001296">
    <property type="entry name" value="Glyco_trans_1"/>
</dbReference>
<protein>
    <submittedName>
        <fullName evidence="2">Glycosyl transferase group 1</fullName>
    </submittedName>
</protein>
<evidence type="ECO:0000313" key="2">
    <source>
        <dbReference type="EMBL" id="EGV20677.1"/>
    </source>
</evidence>
<keyword evidence="2" id="KW-0808">Transferase</keyword>
<dbReference type="InterPro" id="IPR050194">
    <property type="entry name" value="Glycosyltransferase_grp1"/>
</dbReference>
<dbReference type="Proteomes" id="UP000005459">
    <property type="component" value="Unassembled WGS sequence"/>
</dbReference>
<dbReference type="PANTHER" id="PTHR45947:SF3">
    <property type="entry name" value="SULFOQUINOVOSYL TRANSFERASE SQD2"/>
    <property type="match status" value="1"/>
</dbReference>
<organism evidence="2 3">
    <name type="scientific">Thiocapsa marina 5811</name>
    <dbReference type="NCBI Taxonomy" id="768671"/>
    <lineage>
        <taxon>Bacteria</taxon>
        <taxon>Pseudomonadati</taxon>
        <taxon>Pseudomonadota</taxon>
        <taxon>Gammaproteobacteria</taxon>
        <taxon>Chromatiales</taxon>
        <taxon>Chromatiaceae</taxon>
        <taxon>Thiocapsa</taxon>
    </lineage>
</organism>
<dbReference type="CDD" id="cd03801">
    <property type="entry name" value="GT4_PimA-like"/>
    <property type="match status" value="1"/>
</dbReference>
<dbReference type="GO" id="GO:0016758">
    <property type="term" value="F:hexosyltransferase activity"/>
    <property type="evidence" value="ECO:0007669"/>
    <property type="project" value="TreeGrafter"/>
</dbReference>
<dbReference type="AlphaFoldDB" id="F9U6A4"/>
<accession>F9U6A4</accession>
<name>F9U6A4_9GAMM</name>
<dbReference type="PANTHER" id="PTHR45947">
    <property type="entry name" value="SULFOQUINOVOSYL TRANSFERASE SQD2"/>
    <property type="match status" value="1"/>
</dbReference>
<reference evidence="2 3" key="1">
    <citation type="submission" date="2011-06" db="EMBL/GenBank/DDBJ databases">
        <title>The draft genome of Thiocapsa marina 5811.</title>
        <authorList>
            <consortium name="US DOE Joint Genome Institute (JGI-PGF)"/>
            <person name="Lucas S."/>
            <person name="Han J."/>
            <person name="Cheng J.-F."/>
            <person name="Goodwin L."/>
            <person name="Pitluck S."/>
            <person name="Peters L."/>
            <person name="Land M.L."/>
            <person name="Hauser L."/>
            <person name="Vogl K."/>
            <person name="Liu Z."/>
            <person name="Imhoff J."/>
            <person name="Thiel V."/>
            <person name="Frigaard N.-U."/>
            <person name="Bryant D."/>
            <person name="Woyke T.J."/>
        </authorList>
    </citation>
    <scope>NUCLEOTIDE SEQUENCE [LARGE SCALE GENOMIC DNA]</scope>
    <source>
        <strain evidence="2 3">5811</strain>
    </source>
</reference>
<sequence>MDLIAIEWSAQGSYEWGHAGESRTYEKTTVFRRAPRAKAAVPRLQTELASIFQRTCPRVVAINGWNDYGAVTAMRICVKMGIPFVIMSDSAYHDFTRHWWVEAIKRRVVKLASAAFVAGSPHKDYVVQLGLRPESVFLGYDVVDNAYFSDSARRLGEQRDGGDLPRGDYFLASSRFVPKKNLFRLLSAFNAYRLTAGGEAWELVILGDGEMRSEIESHISNLELTSCVHLPGFRTYSELPMYYAHAGAFVHASTTEQWGLVVNEAMASGLPVLVSDRCGCATDLVGHGVNGFQFDPFDVRQLSELMLFTASSGCDRLAMGRASQEIISKWTPDRFSQGLMDASSYAIREGMPARGMADRVLLRLLELK</sequence>
<dbReference type="EMBL" id="AFWV01000001">
    <property type="protein sequence ID" value="EGV20677.1"/>
    <property type="molecule type" value="Genomic_DNA"/>
</dbReference>
<keyword evidence="3" id="KW-1185">Reference proteome</keyword>
<dbReference type="OrthoDB" id="4611853at2"/>